<comment type="caution">
    <text evidence="21">The sequence shown here is derived from an EMBL/GenBank/DDBJ whole genome shotgun (WGS) entry which is preliminary data.</text>
</comment>
<dbReference type="OrthoDB" id="9766909at2"/>
<keyword evidence="18" id="KW-1133">Transmembrane helix</keyword>
<dbReference type="GO" id="GO:0008360">
    <property type="term" value="P:regulation of cell shape"/>
    <property type="evidence" value="ECO:0007669"/>
    <property type="project" value="UniProtKB-KW"/>
</dbReference>
<dbReference type="Pfam" id="PF00905">
    <property type="entry name" value="Transpeptidase"/>
    <property type="match status" value="1"/>
</dbReference>
<evidence type="ECO:0000256" key="1">
    <source>
        <dbReference type="ARBA" id="ARBA00004236"/>
    </source>
</evidence>
<keyword evidence="7" id="KW-0645">Protease</keyword>
<comment type="catalytic activity">
    <reaction evidence="17">
        <text>[GlcNAc-(1-&gt;4)-Mur2Ac(oyl-L-Ala-gamma-D-Glu-L-Lys-D-Ala-D-Ala)](n)-di-trans,octa-cis-undecaprenyl diphosphate + beta-D-GlcNAc-(1-&gt;4)-Mur2Ac(oyl-L-Ala-gamma-D-Glu-L-Lys-D-Ala-D-Ala)-di-trans,octa-cis-undecaprenyl diphosphate = [GlcNAc-(1-&gt;4)-Mur2Ac(oyl-L-Ala-gamma-D-Glu-L-Lys-D-Ala-D-Ala)](n+1)-di-trans,octa-cis-undecaprenyl diphosphate + di-trans,octa-cis-undecaprenyl diphosphate + H(+)</text>
        <dbReference type="Rhea" id="RHEA:23708"/>
        <dbReference type="Rhea" id="RHEA-COMP:9602"/>
        <dbReference type="Rhea" id="RHEA-COMP:9603"/>
        <dbReference type="ChEBI" id="CHEBI:15378"/>
        <dbReference type="ChEBI" id="CHEBI:58405"/>
        <dbReference type="ChEBI" id="CHEBI:60033"/>
        <dbReference type="ChEBI" id="CHEBI:78435"/>
        <dbReference type="EC" id="2.4.99.28"/>
    </reaction>
</comment>
<dbReference type="InterPro" id="IPR012338">
    <property type="entry name" value="Beta-lactam/transpept-like"/>
</dbReference>
<dbReference type="SUPFAM" id="SSF56601">
    <property type="entry name" value="beta-lactamase/transpeptidase-like"/>
    <property type="match status" value="1"/>
</dbReference>
<dbReference type="GO" id="GO:0006508">
    <property type="term" value="P:proteolysis"/>
    <property type="evidence" value="ECO:0007669"/>
    <property type="project" value="UniProtKB-KW"/>
</dbReference>
<dbReference type="Proteomes" id="UP000286990">
    <property type="component" value="Unassembled WGS sequence"/>
</dbReference>
<evidence type="ECO:0000256" key="14">
    <source>
        <dbReference type="ARBA" id="ARBA00023268"/>
    </source>
</evidence>
<dbReference type="SUPFAM" id="SSF53955">
    <property type="entry name" value="Lysozyme-like"/>
    <property type="match status" value="1"/>
</dbReference>
<dbReference type="Gene3D" id="1.10.3810.10">
    <property type="entry name" value="Biosynthetic peptidoglycan transglycosylase-like"/>
    <property type="match status" value="1"/>
</dbReference>
<evidence type="ECO:0000256" key="2">
    <source>
        <dbReference type="ARBA" id="ARBA00004752"/>
    </source>
</evidence>
<gene>
    <name evidence="21" type="ORF">DZC72_16435</name>
</gene>
<reference evidence="22" key="1">
    <citation type="submission" date="2018-12" db="EMBL/GenBank/DDBJ databases">
        <title>Maribacter lutimaris sp. nov., isolated from marine sediment.</title>
        <authorList>
            <person name="Kim K.K."/>
        </authorList>
    </citation>
    <scope>NUCLEOTIDE SEQUENCE [LARGE SCALE GENOMIC DNA]</scope>
    <source>
        <strain evidence="22">PoM-212</strain>
    </source>
</reference>
<dbReference type="GO" id="GO:0008658">
    <property type="term" value="F:penicillin binding"/>
    <property type="evidence" value="ECO:0007669"/>
    <property type="project" value="InterPro"/>
</dbReference>
<evidence type="ECO:0000259" key="19">
    <source>
        <dbReference type="Pfam" id="PF00905"/>
    </source>
</evidence>
<keyword evidence="12" id="KW-0573">Peptidoglycan synthesis</keyword>
<evidence type="ECO:0000256" key="6">
    <source>
        <dbReference type="ARBA" id="ARBA00022645"/>
    </source>
</evidence>
<keyword evidence="5" id="KW-1003">Cell membrane</keyword>
<dbReference type="GO" id="GO:0071555">
    <property type="term" value="P:cell wall organization"/>
    <property type="evidence" value="ECO:0007669"/>
    <property type="project" value="UniProtKB-KW"/>
</dbReference>
<evidence type="ECO:0000256" key="8">
    <source>
        <dbReference type="ARBA" id="ARBA00022676"/>
    </source>
</evidence>
<evidence type="ECO:0000256" key="7">
    <source>
        <dbReference type="ARBA" id="ARBA00022670"/>
    </source>
</evidence>
<dbReference type="GO" id="GO:0005886">
    <property type="term" value="C:plasma membrane"/>
    <property type="evidence" value="ECO:0007669"/>
    <property type="project" value="UniProtKB-SubCell"/>
</dbReference>
<evidence type="ECO:0000256" key="11">
    <source>
        <dbReference type="ARBA" id="ARBA00022960"/>
    </source>
</evidence>
<proteinExistence type="inferred from homology"/>
<dbReference type="EMBL" id="QUSX01000004">
    <property type="protein sequence ID" value="RRQ47573.1"/>
    <property type="molecule type" value="Genomic_DNA"/>
</dbReference>
<dbReference type="GO" id="GO:0008955">
    <property type="term" value="F:peptidoglycan glycosyltransferase activity"/>
    <property type="evidence" value="ECO:0007669"/>
    <property type="project" value="UniProtKB-EC"/>
</dbReference>
<dbReference type="AlphaFoldDB" id="A0A3R8R5J9"/>
<dbReference type="Pfam" id="PF00912">
    <property type="entry name" value="Transgly"/>
    <property type="match status" value="1"/>
</dbReference>
<dbReference type="InterPro" id="IPR050396">
    <property type="entry name" value="Glycosyltr_51/Transpeptidase"/>
</dbReference>
<evidence type="ECO:0000313" key="21">
    <source>
        <dbReference type="EMBL" id="RRQ47573.1"/>
    </source>
</evidence>
<dbReference type="InterPro" id="IPR036950">
    <property type="entry name" value="PBP_transglycosylase"/>
</dbReference>
<feature type="domain" description="Glycosyl transferase family 51" evidence="20">
    <location>
        <begin position="75"/>
        <end position="246"/>
    </location>
</feature>
<keyword evidence="8" id="KW-0328">Glycosyltransferase</keyword>
<evidence type="ECO:0000313" key="22">
    <source>
        <dbReference type="Proteomes" id="UP000286990"/>
    </source>
</evidence>
<evidence type="ECO:0000256" key="15">
    <source>
        <dbReference type="ARBA" id="ARBA00023316"/>
    </source>
</evidence>
<dbReference type="GO" id="GO:0030288">
    <property type="term" value="C:outer membrane-bounded periplasmic space"/>
    <property type="evidence" value="ECO:0007669"/>
    <property type="project" value="TreeGrafter"/>
</dbReference>
<dbReference type="InterPro" id="IPR001460">
    <property type="entry name" value="PCN-bd_Tpept"/>
</dbReference>
<evidence type="ECO:0000256" key="4">
    <source>
        <dbReference type="ARBA" id="ARBA00007739"/>
    </source>
</evidence>
<dbReference type="PANTHER" id="PTHR32282">
    <property type="entry name" value="BINDING PROTEIN TRANSPEPTIDASE, PUTATIVE-RELATED"/>
    <property type="match status" value="1"/>
</dbReference>
<evidence type="ECO:0000256" key="17">
    <source>
        <dbReference type="ARBA" id="ARBA00049902"/>
    </source>
</evidence>
<evidence type="ECO:0000256" key="18">
    <source>
        <dbReference type="SAM" id="Phobius"/>
    </source>
</evidence>
<evidence type="ECO:0000256" key="10">
    <source>
        <dbReference type="ARBA" id="ARBA00022801"/>
    </source>
</evidence>
<dbReference type="GO" id="GO:0009002">
    <property type="term" value="F:serine-type D-Ala-D-Ala carboxypeptidase activity"/>
    <property type="evidence" value="ECO:0007669"/>
    <property type="project" value="UniProtKB-EC"/>
</dbReference>
<comment type="similarity">
    <text evidence="4">In the N-terminal section; belongs to the glycosyltransferase 51 family.</text>
</comment>
<keyword evidence="18" id="KW-0812">Transmembrane</keyword>
<dbReference type="RefSeq" id="WP_125223987.1">
    <property type="nucleotide sequence ID" value="NZ_QUSX01000004.1"/>
</dbReference>
<dbReference type="GO" id="GO:0009252">
    <property type="term" value="P:peptidoglycan biosynthetic process"/>
    <property type="evidence" value="ECO:0007669"/>
    <property type="project" value="UniProtKB-KW"/>
</dbReference>
<keyword evidence="14" id="KW-0511">Multifunctional enzyme</keyword>
<evidence type="ECO:0000259" key="20">
    <source>
        <dbReference type="Pfam" id="PF00912"/>
    </source>
</evidence>
<comment type="subcellular location">
    <subcellularLocation>
        <location evidence="1">Cell membrane</location>
    </subcellularLocation>
</comment>
<evidence type="ECO:0000256" key="9">
    <source>
        <dbReference type="ARBA" id="ARBA00022679"/>
    </source>
</evidence>
<name>A0A3R8R5J9_9FLAO</name>
<evidence type="ECO:0000256" key="12">
    <source>
        <dbReference type="ARBA" id="ARBA00022984"/>
    </source>
</evidence>
<keyword evidence="13 18" id="KW-0472">Membrane</keyword>
<protein>
    <submittedName>
        <fullName evidence="21">Penicillin-binding protein</fullName>
    </submittedName>
</protein>
<feature type="domain" description="Penicillin-binding protein transpeptidase" evidence="19">
    <location>
        <begin position="424"/>
        <end position="660"/>
    </location>
</feature>
<keyword evidence="11" id="KW-0133">Cell shape</keyword>
<evidence type="ECO:0000256" key="13">
    <source>
        <dbReference type="ARBA" id="ARBA00023136"/>
    </source>
</evidence>
<organism evidence="21 22">
    <name type="scientific">Maribacter algicola</name>
    <dbReference type="NCBI Taxonomy" id="2498892"/>
    <lineage>
        <taxon>Bacteria</taxon>
        <taxon>Pseudomonadati</taxon>
        <taxon>Bacteroidota</taxon>
        <taxon>Flavobacteriia</taxon>
        <taxon>Flavobacteriales</taxon>
        <taxon>Flavobacteriaceae</taxon>
        <taxon>Maribacter</taxon>
    </lineage>
</organism>
<dbReference type="PANTHER" id="PTHR32282:SF11">
    <property type="entry name" value="PENICILLIN-BINDING PROTEIN 1B"/>
    <property type="match status" value="1"/>
</dbReference>
<comment type="catalytic activity">
    <reaction evidence="16">
        <text>Preferential cleavage: (Ac)2-L-Lys-D-Ala-|-D-Ala. Also transpeptidation of peptidyl-alanyl moieties that are N-acyl substituents of D-alanine.</text>
        <dbReference type="EC" id="3.4.16.4"/>
    </reaction>
</comment>
<keyword evidence="9" id="KW-0808">Transferase</keyword>
<dbReference type="Gene3D" id="3.40.710.10">
    <property type="entry name" value="DD-peptidase/beta-lactamase superfamily"/>
    <property type="match status" value="2"/>
</dbReference>
<keyword evidence="10" id="KW-0378">Hydrolase</keyword>
<keyword evidence="22" id="KW-1185">Reference proteome</keyword>
<comment type="pathway">
    <text evidence="2">Cell wall biogenesis; peptidoglycan biosynthesis.</text>
</comment>
<sequence length="755" mass="86278">MQKIKRILSKIKPPLLRYFTVGIVGLLLLLIVFVGTIYIGAWGKIPNKQELSNFQYQVASEVFTADSVLIGKYYLNDRQPITFKDFPEHLIQALISIEDQRFYEHSGVDYPSLFRVGLKTILMGDESSGGGSTISQQLAKNLYPRRDRKQTNIVVDKIKEMIIAGRLEDIYDKNEILTHYLNTVSFGDNTFGIESAALKFFNTRTKNLTVAQAATLVGMLKATYGYNPRIFPEKSKERRNLVLFTMVNNGFLEQAEYDSLKITEIELDYRDYDYNSGLAPYFREEVRKQLLEWTKKLNEKGESYNIYTSGLKVYTTLNYKMQQLAEQSMVEHMGKLQRDFEKSYGKNAPWLINKNLIKTVARRSPAYQNLKKIGLSDDDIFDSLQRTKRKMILKSWDEEEERELSIMDSIQHFMKFLNTGSISLDPKTGEVLTWIGGVDFKQFKYDHISQSKRQVGSTFKPIVYTAALERGIEPCTYFSAEEVAYENLEGWSPSNSGDKDEAYLNYSMEEGLSKSVNTIAVKVMEKTGIDEVLDLAKKMGIEEVLPMEPSIALGTGEIKMTELAKAYTSYLNEGRSVEPFLIKYITTKNDSLLATFEPRKSENAAFSAENGQIMLEMMKSTINSGTASRIRSTYKLPNDIAGKTGTTQNNKDAWFVALSPNLLHITWVGLDNHEIGFRNTSIGQGANAALPMYALLLQKMNKDEQFNYITRARFPAPSDRVQEMLDCEPIKRDGFFKRLFKNPNKKKTRKFKSQN</sequence>
<evidence type="ECO:0000256" key="16">
    <source>
        <dbReference type="ARBA" id="ARBA00034000"/>
    </source>
</evidence>
<feature type="transmembrane region" description="Helical" evidence="18">
    <location>
        <begin position="21"/>
        <end position="43"/>
    </location>
</feature>
<dbReference type="InterPro" id="IPR001264">
    <property type="entry name" value="Glyco_trans_51"/>
</dbReference>
<evidence type="ECO:0000256" key="5">
    <source>
        <dbReference type="ARBA" id="ARBA00022475"/>
    </source>
</evidence>
<evidence type="ECO:0000256" key="3">
    <source>
        <dbReference type="ARBA" id="ARBA00007090"/>
    </source>
</evidence>
<keyword evidence="6" id="KW-0121">Carboxypeptidase</keyword>
<accession>A0A3R8R5J9</accession>
<keyword evidence="15" id="KW-0961">Cell wall biogenesis/degradation</keyword>
<dbReference type="InterPro" id="IPR023346">
    <property type="entry name" value="Lysozyme-like_dom_sf"/>
</dbReference>
<comment type="similarity">
    <text evidence="3">In the C-terminal section; belongs to the transpeptidase family.</text>
</comment>